<dbReference type="AlphaFoldDB" id="A0AAU9V4E8"/>
<dbReference type="EMBL" id="CAKOGL010000027">
    <property type="protein sequence ID" value="CAH2104604.1"/>
    <property type="molecule type" value="Genomic_DNA"/>
</dbReference>
<evidence type="ECO:0000313" key="2">
    <source>
        <dbReference type="Proteomes" id="UP001153954"/>
    </source>
</evidence>
<reference evidence="1" key="1">
    <citation type="submission" date="2022-03" db="EMBL/GenBank/DDBJ databases">
        <authorList>
            <person name="Tunstrom K."/>
        </authorList>
    </citation>
    <scope>NUCLEOTIDE SEQUENCE</scope>
</reference>
<evidence type="ECO:0000313" key="1">
    <source>
        <dbReference type="EMBL" id="CAH2104604.1"/>
    </source>
</evidence>
<sequence>MPYVDPVVYPPLLQTSLSIPMYYLVLPLEGGPAGAMAGSATRRCGGRWPTAAYLCLHECLLSGDSAQILRPLLPLHFALRQCIVRSALQDL</sequence>
<accession>A0AAU9V4E8</accession>
<dbReference type="Proteomes" id="UP001153954">
    <property type="component" value="Unassembled WGS sequence"/>
</dbReference>
<gene>
    <name evidence="1" type="ORF">EEDITHA_LOCUS18954</name>
</gene>
<proteinExistence type="predicted"/>
<organism evidence="1 2">
    <name type="scientific">Euphydryas editha</name>
    <name type="common">Edith's checkerspot</name>
    <dbReference type="NCBI Taxonomy" id="104508"/>
    <lineage>
        <taxon>Eukaryota</taxon>
        <taxon>Metazoa</taxon>
        <taxon>Ecdysozoa</taxon>
        <taxon>Arthropoda</taxon>
        <taxon>Hexapoda</taxon>
        <taxon>Insecta</taxon>
        <taxon>Pterygota</taxon>
        <taxon>Neoptera</taxon>
        <taxon>Endopterygota</taxon>
        <taxon>Lepidoptera</taxon>
        <taxon>Glossata</taxon>
        <taxon>Ditrysia</taxon>
        <taxon>Papilionoidea</taxon>
        <taxon>Nymphalidae</taxon>
        <taxon>Nymphalinae</taxon>
        <taxon>Euphydryas</taxon>
    </lineage>
</organism>
<keyword evidence="2" id="KW-1185">Reference proteome</keyword>
<protein>
    <submittedName>
        <fullName evidence="1">Uncharacterized protein</fullName>
    </submittedName>
</protein>
<comment type="caution">
    <text evidence="1">The sequence shown here is derived from an EMBL/GenBank/DDBJ whole genome shotgun (WGS) entry which is preliminary data.</text>
</comment>
<name>A0AAU9V4E8_EUPED</name>